<name>A0A210QLT6_MIZYE</name>
<dbReference type="EMBL" id="NEDP02003012">
    <property type="protein sequence ID" value="OWF49651.1"/>
    <property type="molecule type" value="Genomic_DNA"/>
</dbReference>
<feature type="domain" description="B box-type" evidence="3">
    <location>
        <begin position="18"/>
        <end position="60"/>
    </location>
</feature>
<dbReference type="GO" id="GO:0008270">
    <property type="term" value="F:zinc ion binding"/>
    <property type="evidence" value="ECO:0007669"/>
    <property type="project" value="UniProtKB-KW"/>
</dbReference>
<keyword evidence="1" id="KW-0862">Zinc</keyword>
<dbReference type="SUPFAM" id="SSF63829">
    <property type="entry name" value="Calcium-dependent phosphotriesterase"/>
    <property type="match status" value="1"/>
</dbReference>
<sequence length="551" mass="62919">MASKLSIRRAQVHVPNTCALCESIQDVNWYCNDCQEALCDKCKDGHQRGKKTRNDDVVPIKEANKLGEAVLPEGCKTHRGKTCDLYCSDCDIVMCAMCFTEKHKQHTFKKIEEEIDSQKQYMQDQLKILKSKSDHFNDSLSKRHEMNKSVKESVDVIRQTVQTQRQKLKVEIDSIADAVLVELSALVEEEEKSYQHDCKSHEQTIKEIKQLIRDVEQKTEKMSNKSLFEMTGRLRTTIPLYDVTINTMLPRPPKFMPGKLNADQMKSMIGYIHVGKLKTEDLRYEKKEIDSKKVSQISTFRVPQKRQIYSICPIDDNHAWMSVFSSYELIKVNKEGKVIESVKLDFNPWCLAVTNTEELLITRYGGSPLIHKLSKDRRVTRFTDISPLMAWGISVSDSDEVFVTTQTTTIQVLNMSGERIRQISCGGDGQSIVCMTTGCIAVTTGANIYICKEIIVINKSDQIIHKWSGELDNGQELEKTTQCDIARDRYDRVFVPDSYTNQVYVLSENERKAKCLLDKKHGVIHPSAVCVDRCGHVWIGCSNGRVHVMEL</sequence>
<dbReference type="GO" id="GO:0061630">
    <property type="term" value="F:ubiquitin protein ligase activity"/>
    <property type="evidence" value="ECO:0007669"/>
    <property type="project" value="TreeGrafter"/>
</dbReference>
<dbReference type="InterPro" id="IPR000315">
    <property type="entry name" value="Znf_B-box"/>
</dbReference>
<dbReference type="GO" id="GO:0005654">
    <property type="term" value="C:nucleoplasm"/>
    <property type="evidence" value="ECO:0007669"/>
    <property type="project" value="TreeGrafter"/>
</dbReference>
<comment type="caution">
    <text evidence="4">The sequence shown here is derived from an EMBL/GenBank/DDBJ whole genome shotgun (WGS) entry which is preliminary data.</text>
</comment>
<gene>
    <name evidence="4" type="ORF">KP79_PYT01025</name>
</gene>
<dbReference type="AlphaFoldDB" id="A0A210QLT6"/>
<keyword evidence="1" id="KW-0479">Metal-binding</keyword>
<protein>
    <submittedName>
        <fullName evidence="4">Transcription intermediary factor 1-alpha</fullName>
    </submittedName>
</protein>
<evidence type="ECO:0000256" key="1">
    <source>
        <dbReference type="PROSITE-ProRule" id="PRU00024"/>
    </source>
</evidence>
<dbReference type="Gene3D" id="3.30.160.60">
    <property type="entry name" value="Classic Zinc Finger"/>
    <property type="match status" value="1"/>
</dbReference>
<feature type="coiled-coil region" evidence="2">
    <location>
        <begin position="198"/>
        <end position="225"/>
    </location>
</feature>
<evidence type="ECO:0000259" key="3">
    <source>
        <dbReference type="PROSITE" id="PS50119"/>
    </source>
</evidence>
<feature type="domain" description="B box-type" evidence="3">
    <location>
        <begin position="75"/>
        <end position="111"/>
    </location>
</feature>
<reference evidence="4 5" key="1">
    <citation type="journal article" date="2017" name="Nat. Ecol. Evol.">
        <title>Scallop genome provides insights into evolution of bilaterian karyotype and development.</title>
        <authorList>
            <person name="Wang S."/>
            <person name="Zhang J."/>
            <person name="Jiao W."/>
            <person name="Li J."/>
            <person name="Xun X."/>
            <person name="Sun Y."/>
            <person name="Guo X."/>
            <person name="Huan P."/>
            <person name="Dong B."/>
            <person name="Zhang L."/>
            <person name="Hu X."/>
            <person name="Sun X."/>
            <person name="Wang J."/>
            <person name="Zhao C."/>
            <person name="Wang Y."/>
            <person name="Wang D."/>
            <person name="Huang X."/>
            <person name="Wang R."/>
            <person name="Lv J."/>
            <person name="Li Y."/>
            <person name="Zhang Z."/>
            <person name="Liu B."/>
            <person name="Lu W."/>
            <person name="Hui Y."/>
            <person name="Liang J."/>
            <person name="Zhou Z."/>
            <person name="Hou R."/>
            <person name="Li X."/>
            <person name="Liu Y."/>
            <person name="Li H."/>
            <person name="Ning X."/>
            <person name="Lin Y."/>
            <person name="Zhao L."/>
            <person name="Xing Q."/>
            <person name="Dou J."/>
            <person name="Li Y."/>
            <person name="Mao J."/>
            <person name="Guo H."/>
            <person name="Dou H."/>
            <person name="Li T."/>
            <person name="Mu C."/>
            <person name="Jiang W."/>
            <person name="Fu Q."/>
            <person name="Fu X."/>
            <person name="Miao Y."/>
            <person name="Liu J."/>
            <person name="Yu Q."/>
            <person name="Li R."/>
            <person name="Liao H."/>
            <person name="Li X."/>
            <person name="Kong Y."/>
            <person name="Jiang Z."/>
            <person name="Chourrout D."/>
            <person name="Li R."/>
            <person name="Bao Z."/>
        </authorList>
    </citation>
    <scope>NUCLEOTIDE SEQUENCE [LARGE SCALE GENOMIC DNA]</scope>
    <source>
        <strain evidence="4 5">PY_sf001</strain>
    </source>
</reference>
<dbReference type="SMART" id="SM00336">
    <property type="entry name" value="BBOX"/>
    <property type="match status" value="2"/>
</dbReference>
<keyword evidence="1" id="KW-0863">Zinc-finger</keyword>
<proteinExistence type="predicted"/>
<evidence type="ECO:0000313" key="5">
    <source>
        <dbReference type="Proteomes" id="UP000242188"/>
    </source>
</evidence>
<dbReference type="OrthoDB" id="6137867at2759"/>
<dbReference type="Proteomes" id="UP000242188">
    <property type="component" value="Unassembled WGS sequence"/>
</dbReference>
<dbReference type="PANTHER" id="PTHR25462:SF305">
    <property type="entry name" value="RING-TYPE DOMAIN-CONTAINING PROTEIN"/>
    <property type="match status" value="1"/>
</dbReference>
<accession>A0A210QLT6</accession>
<dbReference type="PROSITE" id="PS50119">
    <property type="entry name" value="ZF_BBOX"/>
    <property type="match status" value="2"/>
</dbReference>
<dbReference type="InterPro" id="IPR047153">
    <property type="entry name" value="TRIM45/56/19-like"/>
</dbReference>
<dbReference type="SMR" id="A0A210QLT6"/>
<organism evidence="4 5">
    <name type="scientific">Mizuhopecten yessoensis</name>
    <name type="common">Japanese scallop</name>
    <name type="synonym">Patinopecten yessoensis</name>
    <dbReference type="NCBI Taxonomy" id="6573"/>
    <lineage>
        <taxon>Eukaryota</taxon>
        <taxon>Metazoa</taxon>
        <taxon>Spiralia</taxon>
        <taxon>Lophotrochozoa</taxon>
        <taxon>Mollusca</taxon>
        <taxon>Bivalvia</taxon>
        <taxon>Autobranchia</taxon>
        <taxon>Pteriomorphia</taxon>
        <taxon>Pectinida</taxon>
        <taxon>Pectinoidea</taxon>
        <taxon>Pectinidae</taxon>
        <taxon>Mizuhopecten</taxon>
    </lineage>
</organism>
<evidence type="ECO:0000313" key="4">
    <source>
        <dbReference type="EMBL" id="OWF49651.1"/>
    </source>
</evidence>
<dbReference type="Gene3D" id="2.120.10.30">
    <property type="entry name" value="TolB, C-terminal domain"/>
    <property type="match status" value="1"/>
</dbReference>
<dbReference type="Pfam" id="PF00643">
    <property type="entry name" value="zf-B_box"/>
    <property type="match status" value="2"/>
</dbReference>
<keyword evidence="2" id="KW-0175">Coiled coil</keyword>
<keyword evidence="5" id="KW-1185">Reference proteome</keyword>
<dbReference type="InterPro" id="IPR011042">
    <property type="entry name" value="6-blade_b-propeller_TolB-like"/>
</dbReference>
<dbReference type="PANTHER" id="PTHR25462">
    <property type="entry name" value="BONUS, ISOFORM C-RELATED"/>
    <property type="match status" value="1"/>
</dbReference>
<dbReference type="SUPFAM" id="SSF57845">
    <property type="entry name" value="B-box zinc-binding domain"/>
    <property type="match status" value="1"/>
</dbReference>
<evidence type="ECO:0000256" key="2">
    <source>
        <dbReference type="SAM" id="Coils"/>
    </source>
</evidence>